<dbReference type="GO" id="GO:0042761">
    <property type="term" value="P:very long-chain fatty acid biosynthetic process"/>
    <property type="evidence" value="ECO:0007669"/>
    <property type="project" value="TreeGrafter"/>
</dbReference>
<comment type="pathway">
    <text evidence="2 14">Lipid metabolism; fatty acid biosynthesis.</text>
</comment>
<dbReference type="OMA" id="SEWWLMY"/>
<keyword evidence="8 14" id="KW-1133">Transmembrane helix</keyword>
<dbReference type="Pfam" id="PF04387">
    <property type="entry name" value="PTPLA"/>
    <property type="match status" value="1"/>
</dbReference>
<keyword evidence="9 14" id="KW-0443">Lipid metabolism</keyword>
<dbReference type="GO" id="GO:0030148">
    <property type="term" value="P:sphingolipid biosynthetic process"/>
    <property type="evidence" value="ECO:0007669"/>
    <property type="project" value="TreeGrafter"/>
</dbReference>
<dbReference type="InterPro" id="IPR007482">
    <property type="entry name" value="Tyr_Pase-like_PTPLA"/>
</dbReference>
<evidence type="ECO:0000256" key="14">
    <source>
        <dbReference type="RuleBase" id="RU363109"/>
    </source>
</evidence>
<evidence type="ECO:0000256" key="10">
    <source>
        <dbReference type="ARBA" id="ARBA00023136"/>
    </source>
</evidence>
<dbReference type="AlphaFoldDB" id="A0A8B7YHF2"/>
<keyword evidence="12 14" id="KW-0456">Lyase</keyword>
<evidence type="ECO:0000256" key="1">
    <source>
        <dbReference type="ARBA" id="ARBA00004141"/>
    </source>
</evidence>
<protein>
    <recommendedName>
        <fullName evidence="4 14">Very-long-chain (3R)-3-hydroxyacyl-CoA dehydratase</fullName>
        <ecNumber evidence="4 14">4.2.1.134</ecNumber>
    </recommendedName>
</protein>
<dbReference type="GO" id="GO:0102158">
    <property type="term" value="F:very-long-chain (3R)-3-hydroxyacyl-CoA dehydratase activity"/>
    <property type="evidence" value="ECO:0007669"/>
    <property type="project" value="UniProtKB-EC"/>
</dbReference>
<dbReference type="PANTHER" id="PTHR11035">
    <property type="entry name" value="VERY-LONG-CHAIN (3R)-3-HYDROXYACYL-COA DEHYDRATASE"/>
    <property type="match status" value="1"/>
</dbReference>
<keyword evidence="5 14" id="KW-0444">Lipid biosynthesis</keyword>
<evidence type="ECO:0000256" key="4">
    <source>
        <dbReference type="ARBA" id="ARBA00013122"/>
    </source>
</evidence>
<feature type="transmembrane region" description="Helical" evidence="14">
    <location>
        <begin position="206"/>
        <end position="225"/>
    </location>
</feature>
<evidence type="ECO:0000256" key="5">
    <source>
        <dbReference type="ARBA" id="ARBA00022516"/>
    </source>
</evidence>
<gene>
    <name evidence="17" type="primary">LOC110979520</name>
</gene>
<name>A0A8B7YHF2_ACAPL</name>
<evidence type="ECO:0000256" key="15">
    <source>
        <dbReference type="SAM" id="MobiDB-lite"/>
    </source>
</evidence>
<evidence type="ECO:0000256" key="8">
    <source>
        <dbReference type="ARBA" id="ARBA00022989"/>
    </source>
</evidence>
<comment type="subcellular location">
    <subcellularLocation>
        <location evidence="14">Endoplasmic reticulum membrane</location>
        <topology evidence="14">Multi-pass membrane protein</topology>
    </subcellularLocation>
    <subcellularLocation>
        <location evidence="1">Membrane</location>
        <topology evidence="1">Multi-pass membrane protein</topology>
    </subcellularLocation>
</comment>
<feature type="transmembrane region" description="Helical" evidence="14">
    <location>
        <begin position="84"/>
        <end position="104"/>
    </location>
</feature>
<dbReference type="Proteomes" id="UP000694845">
    <property type="component" value="Unplaced"/>
</dbReference>
<evidence type="ECO:0000313" key="16">
    <source>
        <dbReference type="Proteomes" id="UP000694845"/>
    </source>
</evidence>
<evidence type="ECO:0000256" key="11">
    <source>
        <dbReference type="ARBA" id="ARBA00023160"/>
    </source>
</evidence>
<keyword evidence="10 14" id="KW-0472">Membrane</keyword>
<evidence type="ECO:0000256" key="12">
    <source>
        <dbReference type="ARBA" id="ARBA00023239"/>
    </source>
</evidence>
<dbReference type="GO" id="GO:0030497">
    <property type="term" value="P:fatty acid elongation"/>
    <property type="evidence" value="ECO:0007669"/>
    <property type="project" value="TreeGrafter"/>
</dbReference>
<keyword evidence="6 14" id="KW-0812">Transmembrane</keyword>
<feature type="transmembrane region" description="Helical" evidence="14">
    <location>
        <begin position="161"/>
        <end position="183"/>
    </location>
</feature>
<feature type="region of interest" description="Disordered" evidence="15">
    <location>
        <begin position="1"/>
        <end position="22"/>
    </location>
</feature>
<comment type="similarity">
    <text evidence="3 14">Belongs to the very long-chain fatty acids dehydratase HACD family.</text>
</comment>
<accession>A0A8B7YHF2</accession>
<comment type="catalytic activity">
    <reaction evidence="13 14">
        <text>a very-long-chain (3R)-3-hydroxyacyl-CoA = a very-long-chain (2E)-enoyl-CoA + H2O</text>
        <dbReference type="Rhea" id="RHEA:45812"/>
        <dbReference type="ChEBI" id="CHEBI:15377"/>
        <dbReference type="ChEBI" id="CHEBI:83728"/>
        <dbReference type="ChEBI" id="CHEBI:85440"/>
        <dbReference type="EC" id="4.2.1.134"/>
    </reaction>
</comment>
<dbReference type="OrthoDB" id="46988at2759"/>
<dbReference type="EC" id="4.2.1.134" evidence="4 14"/>
<feature type="transmembrane region" description="Helical" evidence="14">
    <location>
        <begin position="32"/>
        <end position="53"/>
    </location>
</feature>
<dbReference type="PANTHER" id="PTHR11035:SF3">
    <property type="entry name" value="VERY-LONG-CHAIN (3R)-3-HYDROXYACYL-COA DEHYDRATASE"/>
    <property type="match status" value="1"/>
</dbReference>
<comment type="caution">
    <text evidence="14">Lacks conserved residue(s) required for the propagation of feature annotation.</text>
</comment>
<organism evidence="16 17">
    <name type="scientific">Acanthaster planci</name>
    <name type="common">Crown-of-thorns starfish</name>
    <dbReference type="NCBI Taxonomy" id="133434"/>
    <lineage>
        <taxon>Eukaryota</taxon>
        <taxon>Metazoa</taxon>
        <taxon>Echinodermata</taxon>
        <taxon>Eleutherozoa</taxon>
        <taxon>Asterozoa</taxon>
        <taxon>Asteroidea</taxon>
        <taxon>Valvatacea</taxon>
        <taxon>Valvatida</taxon>
        <taxon>Acanthasteridae</taxon>
        <taxon>Acanthaster</taxon>
    </lineage>
</organism>
<proteinExistence type="inferred from homology"/>
<keyword evidence="7 14" id="KW-0276">Fatty acid metabolism</keyword>
<evidence type="ECO:0000256" key="6">
    <source>
        <dbReference type="ARBA" id="ARBA00022692"/>
    </source>
</evidence>
<dbReference type="GeneID" id="110979520"/>
<dbReference type="KEGG" id="aplc:110979520"/>
<evidence type="ECO:0000256" key="2">
    <source>
        <dbReference type="ARBA" id="ARBA00005194"/>
    </source>
</evidence>
<dbReference type="GO" id="GO:0005789">
    <property type="term" value="C:endoplasmic reticulum membrane"/>
    <property type="evidence" value="ECO:0007669"/>
    <property type="project" value="UniProtKB-SubCell"/>
</dbReference>
<dbReference type="RefSeq" id="XP_022091066.1">
    <property type="nucleotide sequence ID" value="XM_022235374.1"/>
</dbReference>
<comment type="function">
    <text evidence="14">Catalyzes the third of the four reactions of the long-chain fatty acids elongation cycle. This endoplasmic reticulum-bound enzymatic process, allows the addition of two carbons to the chain of long- and very long-chain fatty acids/VLCFAs per cycle. This enzyme catalyzes the dehydration of the 3-hydroxyacyl-CoA intermediate into trans-2,3-enoyl-CoA, within each cycle of fatty acid elongation. Thereby, it participates to the production of VLCFAs of different chain lengths that are involved in multiple biological processes as precursors of membrane lipids and lipid mediators.</text>
</comment>
<keyword evidence="16" id="KW-1185">Reference proteome</keyword>
<evidence type="ECO:0000256" key="13">
    <source>
        <dbReference type="ARBA" id="ARBA00036671"/>
    </source>
</evidence>
<dbReference type="UniPathway" id="UPA00094"/>
<evidence type="ECO:0000256" key="3">
    <source>
        <dbReference type="ARBA" id="ARBA00007811"/>
    </source>
</evidence>
<reference evidence="17" key="1">
    <citation type="submission" date="2025-08" db="UniProtKB">
        <authorList>
            <consortium name="RefSeq"/>
        </authorList>
    </citation>
    <scope>IDENTIFICATION</scope>
</reference>
<evidence type="ECO:0000256" key="7">
    <source>
        <dbReference type="ARBA" id="ARBA00022832"/>
    </source>
</evidence>
<keyword evidence="14" id="KW-0256">Endoplasmic reticulum</keyword>
<sequence>MPIVRSSMASERGSGDLNKGTKSRQVSGLATAYLVIYNVVLCAGWTAVGVMGVRHYLQTKSHIGIYDTVEIPLKVFQTGAILEVFHCAIGIVPSSVVLTAFQVFSRVMLLWPITHAIPQVQNEISVPLYIAAWTVTEVMRYAFYTLGLLNRLPYVLTWCRYTLFIVLYPLGVTGELLTIYAALPHVKESGLFSVTLPNDLNISFDYYSFLIVLMLLYIPIFPRLYSHMIRQRKKVIGGVSSKKID</sequence>
<evidence type="ECO:0000313" key="17">
    <source>
        <dbReference type="RefSeq" id="XP_022091066.1"/>
    </source>
</evidence>
<keyword evidence="11 14" id="KW-0275">Fatty acid biosynthesis</keyword>
<evidence type="ECO:0000256" key="9">
    <source>
        <dbReference type="ARBA" id="ARBA00023098"/>
    </source>
</evidence>